<evidence type="ECO:0000259" key="13">
    <source>
        <dbReference type="Pfam" id="PF21133"/>
    </source>
</evidence>
<dbReference type="NCBIfam" id="TIGR03671">
    <property type="entry name" value="cca_archaeal"/>
    <property type="match status" value="1"/>
</dbReference>
<dbReference type="SUPFAM" id="SSF55003">
    <property type="entry name" value="PAP/Archaeal CCA-adding enzyme, C-terminal domain"/>
    <property type="match status" value="1"/>
</dbReference>
<dbReference type="SUPFAM" id="SSF81301">
    <property type="entry name" value="Nucleotidyltransferase"/>
    <property type="match status" value="1"/>
</dbReference>
<feature type="domain" description="CCA-adding enzyme C-terminal" evidence="13">
    <location>
        <begin position="270"/>
        <end position="408"/>
    </location>
</feature>
<comment type="cofactor">
    <cofactor evidence="10">
        <name>Mg(2+)</name>
        <dbReference type="ChEBI" id="CHEBI:18420"/>
    </cofactor>
</comment>
<reference evidence="14 15" key="1">
    <citation type="submission" date="2023-09" db="EMBL/GenBank/DDBJ databases">
        <authorList>
            <person name="Golyshina O.V."/>
            <person name="Lunev E.A."/>
            <person name="Bargiela R."/>
            <person name="Gaines M.C."/>
            <person name="Daum B."/>
            <person name="Bale N.J."/>
            <person name="Koenen M."/>
            <person name="Sinninghe Damst J.S."/>
            <person name="Yakimov M."/>
            <person name="Golyshin P.N."/>
        </authorList>
    </citation>
    <scope>NUCLEOTIDE SEQUENCE [LARGE SCALE GENOMIC DNA]</scope>
    <source>
        <strain evidence="14 15">M1</strain>
    </source>
</reference>
<evidence type="ECO:0000259" key="11">
    <source>
        <dbReference type="Pfam" id="PF01909"/>
    </source>
</evidence>
<accession>A0AAX4NIJ3</accession>
<dbReference type="RefSeq" id="WP_393971244.1">
    <property type="nucleotide sequence ID" value="NZ_CP133772.1"/>
</dbReference>
<dbReference type="GO" id="GO:0042245">
    <property type="term" value="P:RNA repair"/>
    <property type="evidence" value="ECO:0007669"/>
    <property type="project" value="UniProtKB-KW"/>
</dbReference>
<evidence type="ECO:0000313" key="14">
    <source>
        <dbReference type="EMBL" id="WYY00920.1"/>
    </source>
</evidence>
<comment type="catalytic activity">
    <reaction evidence="10">
        <text>a tRNA precursor + 2 CTP + ATP = a tRNA with a 3' CCA end + 3 diphosphate</text>
        <dbReference type="Rhea" id="RHEA:14433"/>
        <dbReference type="Rhea" id="RHEA-COMP:10465"/>
        <dbReference type="Rhea" id="RHEA-COMP:10468"/>
        <dbReference type="ChEBI" id="CHEBI:30616"/>
        <dbReference type="ChEBI" id="CHEBI:33019"/>
        <dbReference type="ChEBI" id="CHEBI:37563"/>
        <dbReference type="ChEBI" id="CHEBI:74896"/>
        <dbReference type="ChEBI" id="CHEBI:83071"/>
        <dbReference type="EC" id="2.7.7.72"/>
    </reaction>
</comment>
<gene>
    <name evidence="10 14" type="primary">cca</name>
    <name evidence="14" type="ORF">OXIME_001509</name>
</gene>
<dbReference type="GO" id="GO:0000049">
    <property type="term" value="F:tRNA binding"/>
    <property type="evidence" value="ECO:0007669"/>
    <property type="project" value="UniProtKB-UniRule"/>
</dbReference>
<dbReference type="AlphaFoldDB" id="A0AAX4NIJ3"/>
<sequence>MKDINDLLSLFRPDSAEEESIRKTVDFVFEKIVYYCRENNIDAEPVLVGSVAKGTNLRDGDIDIFVRFEKKYPRAKMEKLGLSIGHFVLENGKEKYAEHPYVTGFIDGKKVDIVPSYRMLPGENILSSVDRTPLHTEYVKSKLSLEGKDEVRKLKLFMKHIGVYGSDARTLGFSGYICELLIINTGNFIKTIEMFATMRGKLIIGDPQYTEVFQSPAIVIDPTDSTRNAAAAISLENLSRMKFCSRLYLNGKLPEYNQSRGGRKKDKKERGTTLRVFRVKKPDILDDILYPQALRFKNAIWGIMERNDLRPISWEICMQDHIDVIIESENKVVPALKTHRGPPVDEPSSIDFYNKWMNMEISRGPYILGDRIYVDLLRQQKSISDVVREGLKKINIGKNIDDQKETMEIFDPYDPGRDSCALDLFYSKFIFQVHPPEKTSRNTRSS</sequence>
<evidence type="ECO:0000256" key="8">
    <source>
        <dbReference type="ARBA" id="ARBA00022842"/>
    </source>
</evidence>
<dbReference type="PIRSF" id="PIRSF005335">
    <property type="entry name" value="CCA_arch"/>
    <property type="match status" value="1"/>
</dbReference>
<feature type="binding site" evidence="10">
    <location>
        <position position="53"/>
    </location>
    <ligand>
        <name>CTP</name>
        <dbReference type="ChEBI" id="CHEBI:37563"/>
    </ligand>
</feature>
<dbReference type="Gene3D" id="3.30.460.10">
    <property type="entry name" value="Beta Polymerase, domain 2"/>
    <property type="match status" value="1"/>
</dbReference>
<name>A0AAX4NIJ3_9ARCH</name>
<evidence type="ECO:0000256" key="1">
    <source>
        <dbReference type="ARBA" id="ARBA00022679"/>
    </source>
</evidence>
<proteinExistence type="inferred from homology"/>
<dbReference type="Pfam" id="PF21133">
    <property type="entry name" value="CAA_C"/>
    <property type="match status" value="1"/>
</dbReference>
<feature type="binding site" evidence="10">
    <location>
        <position position="63"/>
    </location>
    <ligand>
        <name>Mg(2+)</name>
        <dbReference type="ChEBI" id="CHEBI:18420"/>
    </ligand>
</feature>
<keyword evidence="6 10" id="KW-0692">RNA repair</keyword>
<dbReference type="InterPro" id="IPR011068">
    <property type="entry name" value="NuclTrfase_I-like_C"/>
</dbReference>
<dbReference type="CDD" id="cd05400">
    <property type="entry name" value="NT_2-5OAS_ClassI-CCAase"/>
    <property type="match status" value="1"/>
</dbReference>
<dbReference type="InterPro" id="IPR015329">
    <property type="entry name" value="tRNA_NucTransf2"/>
</dbReference>
<dbReference type="GO" id="GO:0004810">
    <property type="term" value="F:CCA tRNA nucleotidyltransferase activity"/>
    <property type="evidence" value="ECO:0007669"/>
    <property type="project" value="UniProtKB-UniRule"/>
</dbReference>
<dbReference type="InterPro" id="IPR008229">
    <property type="entry name" value="CCA-adding_arc"/>
</dbReference>
<comment type="miscellaneous">
    <text evidence="10">A single active site specifically recognizes both ATP and CTP and is responsible for their addition.</text>
</comment>
<keyword evidence="4 10" id="KW-0479">Metal-binding</keyword>
<keyword evidence="1 10" id="KW-0808">Transferase</keyword>
<feature type="binding site" evidence="10">
    <location>
        <position position="164"/>
    </location>
    <ligand>
        <name>ATP</name>
        <dbReference type="ChEBI" id="CHEBI:30616"/>
    </ligand>
</feature>
<feature type="binding site" evidence="10">
    <location>
        <position position="155"/>
    </location>
    <ligand>
        <name>ATP</name>
        <dbReference type="ChEBI" id="CHEBI:30616"/>
    </ligand>
</feature>
<dbReference type="InterPro" id="IPR043519">
    <property type="entry name" value="NT_sf"/>
</dbReference>
<dbReference type="InterPro" id="IPR042090">
    <property type="entry name" value="CCA_tRNA_nucleotrans_2"/>
</dbReference>
<dbReference type="GO" id="GO:0000287">
    <property type="term" value="F:magnesium ion binding"/>
    <property type="evidence" value="ECO:0007669"/>
    <property type="project" value="UniProtKB-UniRule"/>
</dbReference>
<feature type="binding site" evidence="10">
    <location>
        <position position="164"/>
    </location>
    <ligand>
        <name>CTP</name>
        <dbReference type="ChEBI" id="CHEBI:37563"/>
    </ligand>
</feature>
<keyword evidence="3 10" id="KW-0548">Nucleotidyltransferase</keyword>
<dbReference type="Gene3D" id="3.30.70.590">
    <property type="entry name" value="Poly(A) polymerase predicted RNA binding domain"/>
    <property type="match status" value="1"/>
</dbReference>
<dbReference type="Gene3D" id="3.30.70.1550">
    <property type="entry name" value="Archaeal tRNA CCA-adding enzyme catalytic domain"/>
    <property type="match status" value="1"/>
</dbReference>
<dbReference type="GO" id="GO:0005524">
    <property type="term" value="F:ATP binding"/>
    <property type="evidence" value="ECO:0007669"/>
    <property type="project" value="UniProtKB-UniRule"/>
</dbReference>
<comment type="subunit">
    <text evidence="10">Homodimer.</text>
</comment>
<feature type="binding site" evidence="10">
    <location>
        <position position="53"/>
    </location>
    <ligand>
        <name>ATP</name>
        <dbReference type="ChEBI" id="CHEBI:30616"/>
    </ligand>
</feature>
<keyword evidence="2 10" id="KW-0819">tRNA processing</keyword>
<dbReference type="InterPro" id="IPR002934">
    <property type="entry name" value="Polymerase_NTP_transf_dom"/>
</dbReference>
<dbReference type="PANTHER" id="PTHR39643">
    <property type="entry name" value="CCA-ADDING ENZYME"/>
    <property type="match status" value="1"/>
</dbReference>
<evidence type="ECO:0000256" key="6">
    <source>
        <dbReference type="ARBA" id="ARBA00022800"/>
    </source>
</evidence>
<evidence type="ECO:0000256" key="2">
    <source>
        <dbReference type="ARBA" id="ARBA00022694"/>
    </source>
</evidence>
<dbReference type="Pfam" id="PF09249">
    <property type="entry name" value="tRNA_NucTransf2"/>
    <property type="match status" value="1"/>
</dbReference>
<comment type="function">
    <text evidence="10">Catalyzes the addition and repair of the essential 3'-terminal CCA sequence in tRNAs without using a nucleic acid template. Adds these three nucleotides in the order of C, C, and A to the tRNA nucleotide-73, using CTP and ATP as substrates and producing inorganic pyrophosphate. tRNA 3'-terminal CCA addition is required both for tRNA processing and repair. Also involved in tRNA surveillance by mediating tandem CCA addition to generate a CCACCA at the 3' terminus of unstable tRNAs. While stable tRNAs receive only 3'-terminal CCA, unstable tRNAs are marked with CCACCA and rapidly degraded.</text>
</comment>
<dbReference type="PANTHER" id="PTHR39643:SF1">
    <property type="entry name" value="CCA-ADDING ENZYME"/>
    <property type="match status" value="1"/>
</dbReference>
<evidence type="ECO:0000256" key="7">
    <source>
        <dbReference type="ARBA" id="ARBA00022840"/>
    </source>
</evidence>
<evidence type="ECO:0000259" key="12">
    <source>
        <dbReference type="Pfam" id="PF09249"/>
    </source>
</evidence>
<protein>
    <recommendedName>
        <fullName evidence="10">CCA-adding enzyme</fullName>
        <ecNumber evidence="10">2.7.7.72</ecNumber>
    </recommendedName>
    <alternativeName>
        <fullName evidence="10">CCA tRNA nucleotidyltransferase</fullName>
    </alternativeName>
    <alternativeName>
        <fullName evidence="10">tRNA CCA-pyrophosphorylase</fullName>
    </alternativeName>
    <alternativeName>
        <fullName evidence="10">tRNA adenylyl-/cytidylyl- transferase</fullName>
    </alternativeName>
    <alternativeName>
        <fullName evidence="10">tRNA nucleotidyltransferase</fullName>
    </alternativeName>
    <alternativeName>
        <fullName evidence="10">tRNA-NT</fullName>
    </alternativeName>
</protein>
<keyword evidence="8 10" id="KW-0460">Magnesium</keyword>
<feature type="binding site" evidence="10">
    <location>
        <position position="61"/>
    </location>
    <ligand>
        <name>Mg(2+)</name>
        <dbReference type="ChEBI" id="CHEBI:18420"/>
    </ligand>
</feature>
<feature type="binding site" evidence="10">
    <location>
        <position position="50"/>
    </location>
    <ligand>
        <name>CTP</name>
        <dbReference type="ChEBI" id="CHEBI:37563"/>
    </ligand>
</feature>
<evidence type="ECO:0000256" key="5">
    <source>
        <dbReference type="ARBA" id="ARBA00022741"/>
    </source>
</evidence>
<feature type="binding site" evidence="10">
    <location>
        <position position="50"/>
    </location>
    <ligand>
        <name>ATP</name>
        <dbReference type="ChEBI" id="CHEBI:30616"/>
    </ligand>
</feature>
<dbReference type="EC" id="2.7.7.72" evidence="10"/>
<feature type="binding site" evidence="10">
    <location>
        <position position="135"/>
    </location>
    <ligand>
        <name>CTP</name>
        <dbReference type="ChEBI" id="CHEBI:37563"/>
    </ligand>
</feature>
<dbReference type="KEGG" id="omr:OXIME_001509"/>
<dbReference type="Proteomes" id="UP001451606">
    <property type="component" value="Chromosome"/>
</dbReference>
<dbReference type="EMBL" id="CP133772">
    <property type="protein sequence ID" value="WYY00920.1"/>
    <property type="molecule type" value="Genomic_DNA"/>
</dbReference>
<keyword evidence="9 10" id="KW-0694">RNA-binding</keyword>
<keyword evidence="5 10" id="KW-0547">Nucleotide-binding</keyword>
<feature type="domain" description="Polymerase nucleotidyl transferase" evidence="11">
    <location>
        <begin position="31"/>
        <end position="132"/>
    </location>
</feature>
<evidence type="ECO:0000256" key="4">
    <source>
        <dbReference type="ARBA" id="ARBA00022723"/>
    </source>
</evidence>
<evidence type="ECO:0000256" key="3">
    <source>
        <dbReference type="ARBA" id="ARBA00022695"/>
    </source>
</evidence>
<comment type="similarity">
    <text evidence="10">Belongs to the tRNA nucleotidyltransferase/poly(A) polymerase family. Archaeal CCA-adding enzyme subfamily.</text>
</comment>
<comment type="catalytic activity">
    <reaction evidence="10">
        <text>a tRNA with a 3' CCA end + 2 CTP + ATP = a tRNA with a 3' CCACCA end + 3 diphosphate</text>
        <dbReference type="Rhea" id="RHEA:76235"/>
        <dbReference type="Rhea" id="RHEA-COMP:10468"/>
        <dbReference type="Rhea" id="RHEA-COMP:18655"/>
        <dbReference type="ChEBI" id="CHEBI:30616"/>
        <dbReference type="ChEBI" id="CHEBI:33019"/>
        <dbReference type="ChEBI" id="CHEBI:37563"/>
        <dbReference type="ChEBI" id="CHEBI:83071"/>
        <dbReference type="ChEBI" id="CHEBI:195187"/>
    </reaction>
</comment>
<feature type="domain" description="tRNA nucleotidyltransferase substrate binding" evidence="12">
    <location>
        <begin position="149"/>
        <end position="251"/>
    </location>
</feature>
<feature type="binding site" evidence="10">
    <location>
        <position position="135"/>
    </location>
    <ligand>
        <name>ATP</name>
        <dbReference type="ChEBI" id="CHEBI:30616"/>
    </ligand>
</feature>
<evidence type="ECO:0000256" key="9">
    <source>
        <dbReference type="ARBA" id="ARBA00022884"/>
    </source>
</evidence>
<feature type="binding site" evidence="10">
    <location>
        <position position="112"/>
    </location>
    <ligand>
        <name>Mg(2+)</name>
        <dbReference type="ChEBI" id="CHEBI:18420"/>
    </ligand>
</feature>
<evidence type="ECO:0000313" key="15">
    <source>
        <dbReference type="Proteomes" id="UP001451606"/>
    </source>
</evidence>
<dbReference type="InterPro" id="IPR048833">
    <property type="entry name" value="CAA_C"/>
</dbReference>
<dbReference type="SUPFAM" id="SSF81631">
    <property type="entry name" value="PAP/OAS1 substrate-binding domain"/>
    <property type="match status" value="1"/>
</dbReference>
<dbReference type="GeneID" id="95968247"/>
<keyword evidence="15" id="KW-1185">Reference proteome</keyword>
<feature type="binding site" evidence="10">
    <location>
        <position position="155"/>
    </location>
    <ligand>
        <name>CTP</name>
        <dbReference type="ChEBI" id="CHEBI:37563"/>
    </ligand>
</feature>
<dbReference type="HAMAP" id="MF_01264">
    <property type="entry name" value="CCA_arch"/>
    <property type="match status" value="1"/>
</dbReference>
<dbReference type="Pfam" id="PF01909">
    <property type="entry name" value="NTP_transf_2"/>
    <property type="match status" value="1"/>
</dbReference>
<dbReference type="Gene3D" id="1.10.1410.30">
    <property type="entry name" value="CCA tRNA nucleotidyltransferase, domain 2"/>
    <property type="match status" value="1"/>
</dbReference>
<organism evidence="14 15">
    <name type="scientific">Oxyplasma meridianum</name>
    <dbReference type="NCBI Taxonomy" id="3073602"/>
    <lineage>
        <taxon>Archaea</taxon>
        <taxon>Methanobacteriati</taxon>
        <taxon>Thermoplasmatota</taxon>
        <taxon>Thermoplasmata</taxon>
        <taxon>Thermoplasmatales</taxon>
        <taxon>Thermoplasmataceae</taxon>
        <taxon>Oxyplasma</taxon>
    </lineage>
</organism>
<evidence type="ECO:0000256" key="10">
    <source>
        <dbReference type="HAMAP-Rule" id="MF_01264"/>
    </source>
</evidence>
<keyword evidence="7 10" id="KW-0067">ATP-binding</keyword>
<dbReference type="GO" id="GO:0001680">
    <property type="term" value="P:tRNA 3'-terminal CCA addition"/>
    <property type="evidence" value="ECO:0007669"/>
    <property type="project" value="UniProtKB-UniRule"/>
</dbReference>
<dbReference type="InterPro" id="IPR006116">
    <property type="entry name" value="NT_2-5OAS_ClassI-CCAase"/>
</dbReference>